<reference evidence="2 3" key="1">
    <citation type="submission" date="2020-02" db="EMBL/GenBank/DDBJ databases">
        <title>Draft genome sequence of Haematococcus lacustris strain NIES-144.</title>
        <authorList>
            <person name="Morimoto D."/>
            <person name="Nakagawa S."/>
            <person name="Yoshida T."/>
            <person name="Sawayama S."/>
        </authorList>
    </citation>
    <scope>NUCLEOTIDE SEQUENCE [LARGE SCALE GENOMIC DNA]</scope>
    <source>
        <strain evidence="2 3">NIES-144</strain>
    </source>
</reference>
<keyword evidence="1" id="KW-0472">Membrane</keyword>
<protein>
    <submittedName>
        <fullName evidence="2">Uncharacterized protein</fullName>
    </submittedName>
</protein>
<comment type="caution">
    <text evidence="2">The sequence shown here is derived from an EMBL/GenBank/DDBJ whole genome shotgun (WGS) entry which is preliminary data.</text>
</comment>
<keyword evidence="3" id="KW-1185">Reference proteome</keyword>
<name>A0A699ZGX1_HAELA</name>
<accession>A0A699ZGX1</accession>
<keyword evidence="1" id="KW-1133">Transmembrane helix</keyword>
<evidence type="ECO:0000313" key="2">
    <source>
        <dbReference type="EMBL" id="GFH18058.1"/>
    </source>
</evidence>
<gene>
    <name evidence="2" type="ORF">HaLaN_14795</name>
</gene>
<evidence type="ECO:0000256" key="1">
    <source>
        <dbReference type="SAM" id="Phobius"/>
    </source>
</evidence>
<feature type="transmembrane region" description="Helical" evidence="1">
    <location>
        <begin position="20"/>
        <end position="41"/>
    </location>
</feature>
<evidence type="ECO:0000313" key="3">
    <source>
        <dbReference type="Proteomes" id="UP000485058"/>
    </source>
</evidence>
<keyword evidence="1" id="KW-0812">Transmembrane</keyword>
<dbReference type="EMBL" id="BLLF01001242">
    <property type="protein sequence ID" value="GFH18058.1"/>
    <property type="molecule type" value="Genomic_DNA"/>
</dbReference>
<dbReference type="Proteomes" id="UP000485058">
    <property type="component" value="Unassembled WGS sequence"/>
</dbReference>
<proteinExistence type="predicted"/>
<sequence>MQLVAVRAETLAKAMLVVMGMHGVLLALMVILVFSGLATYVRAWGKRCMMAGDWTRC</sequence>
<dbReference type="AlphaFoldDB" id="A0A699ZGX1"/>
<organism evidence="2 3">
    <name type="scientific">Haematococcus lacustris</name>
    <name type="common">Green alga</name>
    <name type="synonym">Haematococcus pluvialis</name>
    <dbReference type="NCBI Taxonomy" id="44745"/>
    <lineage>
        <taxon>Eukaryota</taxon>
        <taxon>Viridiplantae</taxon>
        <taxon>Chlorophyta</taxon>
        <taxon>core chlorophytes</taxon>
        <taxon>Chlorophyceae</taxon>
        <taxon>CS clade</taxon>
        <taxon>Chlamydomonadales</taxon>
        <taxon>Haematococcaceae</taxon>
        <taxon>Haematococcus</taxon>
    </lineage>
</organism>